<dbReference type="Gene3D" id="4.10.60.10">
    <property type="entry name" value="Zinc finger, CCHC-type"/>
    <property type="match status" value="1"/>
</dbReference>
<dbReference type="PROSITE" id="PS50158">
    <property type="entry name" value="ZF_CCHC"/>
    <property type="match status" value="1"/>
</dbReference>
<name>A0A9Q3IAE4_9BASI</name>
<evidence type="ECO:0000313" key="5">
    <source>
        <dbReference type="Proteomes" id="UP000765509"/>
    </source>
</evidence>
<evidence type="ECO:0000256" key="2">
    <source>
        <dbReference type="PROSITE-ProRule" id="PRU00047"/>
    </source>
</evidence>
<dbReference type="InterPro" id="IPR036875">
    <property type="entry name" value="Znf_CCHC_sf"/>
</dbReference>
<keyword evidence="1" id="KW-0507">mRNA processing</keyword>
<keyword evidence="2" id="KW-0863">Zinc-finger</keyword>
<feature type="domain" description="CCHC-type" evidence="3">
    <location>
        <begin position="52"/>
        <end position="67"/>
    </location>
</feature>
<dbReference type="GO" id="GO:0006397">
    <property type="term" value="P:mRNA processing"/>
    <property type="evidence" value="ECO:0007669"/>
    <property type="project" value="UniProtKB-KW"/>
</dbReference>
<dbReference type="AlphaFoldDB" id="A0A9Q3IAE4"/>
<keyword evidence="5" id="KW-1185">Reference proteome</keyword>
<keyword evidence="2" id="KW-0479">Metal-binding</keyword>
<feature type="non-terminal residue" evidence="4">
    <location>
        <position position="1"/>
    </location>
</feature>
<dbReference type="SUPFAM" id="SSF57756">
    <property type="entry name" value="Retrovirus zinc finger-like domains"/>
    <property type="match status" value="1"/>
</dbReference>
<dbReference type="InterPro" id="IPR001878">
    <property type="entry name" value="Znf_CCHC"/>
</dbReference>
<organism evidence="4 5">
    <name type="scientific">Austropuccinia psidii MF-1</name>
    <dbReference type="NCBI Taxonomy" id="1389203"/>
    <lineage>
        <taxon>Eukaryota</taxon>
        <taxon>Fungi</taxon>
        <taxon>Dikarya</taxon>
        <taxon>Basidiomycota</taxon>
        <taxon>Pucciniomycotina</taxon>
        <taxon>Pucciniomycetes</taxon>
        <taxon>Pucciniales</taxon>
        <taxon>Sphaerophragmiaceae</taxon>
        <taxon>Austropuccinia</taxon>
    </lineage>
</organism>
<proteinExistence type="predicted"/>
<dbReference type="GO" id="GO:0008270">
    <property type="term" value="F:zinc ion binding"/>
    <property type="evidence" value="ECO:0007669"/>
    <property type="project" value="UniProtKB-KW"/>
</dbReference>
<comment type="caution">
    <text evidence="4">The sequence shown here is derived from an EMBL/GenBank/DDBJ whole genome shotgun (WGS) entry which is preliminary data.</text>
</comment>
<evidence type="ECO:0000313" key="4">
    <source>
        <dbReference type="EMBL" id="MBW0535961.1"/>
    </source>
</evidence>
<dbReference type="Proteomes" id="UP000765509">
    <property type="component" value="Unassembled WGS sequence"/>
</dbReference>
<gene>
    <name evidence="4" type="ORF">O181_075676</name>
</gene>
<evidence type="ECO:0000256" key="1">
    <source>
        <dbReference type="ARBA" id="ARBA00022664"/>
    </source>
</evidence>
<sequence>KAVDTSNICPLLSTAYPTHLGPCSPYFSKPGASESKIHRPPDHLVSKFVESCFHCRRTGHWCADCPQTWGVTNPNPRPSSPGPWHAACSVTPECRTQPPTSPHYQREHVWQVKFVKHDAADQVLIDTSVSIHLSGSLRFLTALRISPLFKYFLPIQTHLSLSHRQQALKSQSNMAMLSFETSNSQQRYREQFCR</sequence>
<protein>
    <recommendedName>
        <fullName evidence="3">CCHC-type domain-containing protein</fullName>
    </recommendedName>
</protein>
<evidence type="ECO:0000259" key="3">
    <source>
        <dbReference type="PROSITE" id="PS50158"/>
    </source>
</evidence>
<keyword evidence="2" id="KW-0862">Zinc</keyword>
<accession>A0A9Q3IAE4</accession>
<reference evidence="4" key="1">
    <citation type="submission" date="2021-03" db="EMBL/GenBank/DDBJ databases">
        <title>Draft genome sequence of rust myrtle Austropuccinia psidii MF-1, a brazilian biotype.</title>
        <authorList>
            <person name="Quecine M.C."/>
            <person name="Pachon D.M.R."/>
            <person name="Bonatelli M.L."/>
            <person name="Correr F.H."/>
            <person name="Franceschini L.M."/>
            <person name="Leite T.F."/>
            <person name="Margarido G.R.A."/>
            <person name="Almeida C.A."/>
            <person name="Ferrarezi J.A."/>
            <person name="Labate C.A."/>
        </authorList>
    </citation>
    <scope>NUCLEOTIDE SEQUENCE</scope>
    <source>
        <strain evidence="4">MF-1</strain>
    </source>
</reference>
<dbReference type="GO" id="GO:0003676">
    <property type="term" value="F:nucleic acid binding"/>
    <property type="evidence" value="ECO:0007669"/>
    <property type="project" value="InterPro"/>
</dbReference>
<dbReference type="EMBL" id="AVOT02040724">
    <property type="protein sequence ID" value="MBW0535961.1"/>
    <property type="molecule type" value="Genomic_DNA"/>
</dbReference>